<gene>
    <name evidence="3" type="ORF">BDV29DRAFT_171676</name>
</gene>
<keyword evidence="2" id="KW-0732">Signal</keyword>
<evidence type="ECO:0008006" key="5">
    <source>
        <dbReference type="Google" id="ProtNLM"/>
    </source>
</evidence>
<evidence type="ECO:0000313" key="3">
    <source>
        <dbReference type="EMBL" id="KAB8075565.1"/>
    </source>
</evidence>
<dbReference type="AlphaFoldDB" id="A0A5N5X669"/>
<evidence type="ECO:0000313" key="4">
    <source>
        <dbReference type="Proteomes" id="UP000326565"/>
    </source>
</evidence>
<dbReference type="EMBL" id="ML732192">
    <property type="protein sequence ID" value="KAB8075565.1"/>
    <property type="molecule type" value="Genomic_DNA"/>
</dbReference>
<evidence type="ECO:0000256" key="2">
    <source>
        <dbReference type="SAM" id="SignalP"/>
    </source>
</evidence>
<evidence type="ECO:0000256" key="1">
    <source>
        <dbReference type="SAM" id="MobiDB-lite"/>
    </source>
</evidence>
<protein>
    <recommendedName>
        <fullName evidence="5">GPI anchored cell wall protein</fullName>
    </recommendedName>
</protein>
<proteinExistence type="predicted"/>
<reference evidence="3 4" key="1">
    <citation type="submission" date="2019-04" db="EMBL/GenBank/DDBJ databases">
        <title>Friends and foes A comparative genomics study of 23 Aspergillus species from section Flavi.</title>
        <authorList>
            <consortium name="DOE Joint Genome Institute"/>
            <person name="Kjaerbolling I."/>
            <person name="Vesth T."/>
            <person name="Frisvad J.C."/>
            <person name="Nybo J.L."/>
            <person name="Theobald S."/>
            <person name="Kildgaard S."/>
            <person name="Isbrandt T."/>
            <person name="Kuo A."/>
            <person name="Sato A."/>
            <person name="Lyhne E.K."/>
            <person name="Kogle M.E."/>
            <person name="Wiebenga A."/>
            <person name="Kun R.S."/>
            <person name="Lubbers R.J."/>
            <person name="Makela M.R."/>
            <person name="Barry K."/>
            <person name="Chovatia M."/>
            <person name="Clum A."/>
            <person name="Daum C."/>
            <person name="Haridas S."/>
            <person name="He G."/>
            <person name="LaButti K."/>
            <person name="Lipzen A."/>
            <person name="Mondo S."/>
            <person name="Riley R."/>
            <person name="Salamov A."/>
            <person name="Simmons B.A."/>
            <person name="Magnuson J.K."/>
            <person name="Henrissat B."/>
            <person name="Mortensen U.H."/>
            <person name="Larsen T.O."/>
            <person name="Devries R.P."/>
            <person name="Grigoriev I.V."/>
            <person name="Machida M."/>
            <person name="Baker S.E."/>
            <person name="Andersen M.R."/>
        </authorList>
    </citation>
    <scope>NUCLEOTIDE SEQUENCE [LARGE SCALE GENOMIC DNA]</scope>
    <source>
        <strain evidence="3 4">CBS 151.66</strain>
    </source>
</reference>
<feature type="compositionally biased region" description="Low complexity" evidence="1">
    <location>
        <begin position="144"/>
        <end position="156"/>
    </location>
</feature>
<feature type="compositionally biased region" description="Low complexity" evidence="1">
    <location>
        <begin position="87"/>
        <end position="136"/>
    </location>
</feature>
<accession>A0A5N5X669</accession>
<dbReference type="Proteomes" id="UP000326565">
    <property type="component" value="Unassembled WGS sequence"/>
</dbReference>
<feature type="signal peptide" evidence="2">
    <location>
        <begin position="1"/>
        <end position="21"/>
    </location>
</feature>
<sequence length="188" mass="17904">MLFAKSTIVLSFLALGNIAAAASTKACLLSAVGQQPNPADLKAVCVTNGEKVQSKIASLCGDDTQEALKQFADTCSSAGHKVVVTATSSGASSTGTSTPSSKPGSSGFVTATATSTPGSHSGSSSSAGPGASSTAGSGSGSNSGSGTSPSSTSSNSVPLHTANAGSSDKHIPAAAFAAVVFVGFAATL</sequence>
<name>A0A5N5X669_9EURO</name>
<keyword evidence="4" id="KW-1185">Reference proteome</keyword>
<feature type="chain" id="PRO_5025011796" description="GPI anchored cell wall protein" evidence="2">
    <location>
        <begin position="22"/>
        <end position="188"/>
    </location>
</feature>
<organism evidence="3 4">
    <name type="scientific">Aspergillus leporis</name>
    <dbReference type="NCBI Taxonomy" id="41062"/>
    <lineage>
        <taxon>Eukaryota</taxon>
        <taxon>Fungi</taxon>
        <taxon>Dikarya</taxon>
        <taxon>Ascomycota</taxon>
        <taxon>Pezizomycotina</taxon>
        <taxon>Eurotiomycetes</taxon>
        <taxon>Eurotiomycetidae</taxon>
        <taxon>Eurotiales</taxon>
        <taxon>Aspergillaceae</taxon>
        <taxon>Aspergillus</taxon>
        <taxon>Aspergillus subgen. Circumdati</taxon>
    </lineage>
</organism>
<feature type="region of interest" description="Disordered" evidence="1">
    <location>
        <begin position="87"/>
        <end position="166"/>
    </location>
</feature>
<dbReference type="OrthoDB" id="4776947at2759"/>